<dbReference type="Gene3D" id="3.20.20.70">
    <property type="entry name" value="Aldolase class I"/>
    <property type="match status" value="1"/>
</dbReference>
<evidence type="ECO:0000256" key="5">
    <source>
        <dbReference type="ARBA" id="ARBA00011944"/>
    </source>
</evidence>
<dbReference type="SUPFAM" id="SSF54675">
    <property type="entry name" value="Nicotinate/Quinolinate PRTase N-terminal domain-like"/>
    <property type="match status" value="1"/>
</dbReference>
<keyword evidence="8 12" id="KW-0808">Transferase</keyword>
<accession>A0A0F3N747</accession>
<dbReference type="SUPFAM" id="SSF51690">
    <property type="entry name" value="Nicotinate/Quinolinate PRTase C-terminal domain-like"/>
    <property type="match status" value="1"/>
</dbReference>
<dbReference type="AlphaFoldDB" id="A0A0F3N747"/>
<evidence type="ECO:0000256" key="11">
    <source>
        <dbReference type="ARBA" id="ARBA00069173"/>
    </source>
</evidence>
<dbReference type="RefSeq" id="WP_045805246.1">
    <property type="nucleotide sequence ID" value="NZ_LANU01000003.1"/>
</dbReference>
<name>A0A0F3N747_9RICK</name>
<dbReference type="PANTHER" id="PTHR32179">
    <property type="entry name" value="NICOTINATE-NUCLEOTIDE PYROPHOSPHORYLASE [CARBOXYLATING]"/>
    <property type="match status" value="1"/>
</dbReference>
<evidence type="ECO:0000313" key="16">
    <source>
        <dbReference type="Proteomes" id="UP000033546"/>
    </source>
</evidence>
<dbReference type="Proteomes" id="UP000033546">
    <property type="component" value="Unassembled WGS sequence"/>
</dbReference>
<dbReference type="InterPro" id="IPR002638">
    <property type="entry name" value="Quinolinate_PRibosylTrfase_C"/>
</dbReference>
<sequence>MKILFSDIIHSALKEDLGEKGDITTNSILMNEKVNFTINARENLVVCGIPILEEIFNMNEEYIKYKIHKRDGDIIEKNSTLVSGEALAVHLMSIERVILNFIQHASGIASITKQFVDEISDTKAKIRSTRKTTPGLRMLDKYSVYVGGGENYRNSLYDGVLIKDNHIASCGSITLAIQRLRMNLKDEYIAIECDNISQVKESLCNNVDMILLDNMSINEIKEAVDIVNGKAVLEVSGCVNITNVRSIALTGVDYISIGCITNSFKNKDIGLDIEYNNKN</sequence>
<dbReference type="FunFam" id="3.20.20.70:FF:000030">
    <property type="entry name" value="Nicotinate-nucleotide pyrophosphorylase, carboxylating"/>
    <property type="match status" value="1"/>
</dbReference>
<dbReference type="NCBIfam" id="TIGR00078">
    <property type="entry name" value="nadC"/>
    <property type="match status" value="1"/>
</dbReference>
<dbReference type="InterPro" id="IPR004393">
    <property type="entry name" value="NadC"/>
</dbReference>
<dbReference type="Pfam" id="PF01729">
    <property type="entry name" value="QRPTase_C"/>
    <property type="match status" value="1"/>
</dbReference>
<evidence type="ECO:0000256" key="2">
    <source>
        <dbReference type="ARBA" id="ARBA00004893"/>
    </source>
</evidence>
<comment type="function">
    <text evidence="1">Involved in the catabolism of quinolinic acid (QA).</text>
</comment>
<evidence type="ECO:0000256" key="4">
    <source>
        <dbReference type="ARBA" id="ARBA00011218"/>
    </source>
</evidence>
<dbReference type="GO" id="GO:0034213">
    <property type="term" value="P:quinolinate catabolic process"/>
    <property type="evidence" value="ECO:0007669"/>
    <property type="project" value="TreeGrafter"/>
</dbReference>
<dbReference type="UniPathway" id="UPA00253">
    <property type="reaction ID" value="UER00331"/>
</dbReference>
<dbReference type="EC" id="2.4.2.19" evidence="5"/>
<keyword evidence="7 12" id="KW-0328">Glycosyltransferase</keyword>
<dbReference type="InterPro" id="IPR013785">
    <property type="entry name" value="Aldolase_TIM"/>
</dbReference>
<comment type="similarity">
    <text evidence="3 12">Belongs to the NadC/ModD family.</text>
</comment>
<dbReference type="GO" id="GO:0004514">
    <property type="term" value="F:nicotinate-nucleotide diphosphorylase (carboxylating) activity"/>
    <property type="evidence" value="ECO:0007669"/>
    <property type="project" value="UniProtKB-EC"/>
</dbReference>
<dbReference type="GO" id="GO:0005737">
    <property type="term" value="C:cytoplasm"/>
    <property type="evidence" value="ECO:0007669"/>
    <property type="project" value="TreeGrafter"/>
</dbReference>
<keyword evidence="6" id="KW-0662">Pyridine nucleotide biosynthesis</keyword>
<dbReference type="PANTHER" id="PTHR32179:SF3">
    <property type="entry name" value="NICOTINATE-NUCLEOTIDE PYROPHOSPHORYLASE [CARBOXYLATING]"/>
    <property type="match status" value="1"/>
</dbReference>
<dbReference type="InterPro" id="IPR022412">
    <property type="entry name" value="Quinolinate_PRibosylTrfase_N"/>
</dbReference>
<dbReference type="Gene3D" id="3.90.1170.20">
    <property type="entry name" value="Quinolinate phosphoribosyl transferase, N-terminal domain"/>
    <property type="match status" value="1"/>
</dbReference>
<comment type="catalytic activity">
    <reaction evidence="10">
        <text>nicotinate beta-D-ribonucleotide + CO2 + diphosphate = quinolinate + 5-phospho-alpha-D-ribose 1-diphosphate + 2 H(+)</text>
        <dbReference type="Rhea" id="RHEA:12733"/>
        <dbReference type="ChEBI" id="CHEBI:15378"/>
        <dbReference type="ChEBI" id="CHEBI:16526"/>
        <dbReference type="ChEBI" id="CHEBI:29959"/>
        <dbReference type="ChEBI" id="CHEBI:33019"/>
        <dbReference type="ChEBI" id="CHEBI:57502"/>
        <dbReference type="ChEBI" id="CHEBI:58017"/>
        <dbReference type="EC" id="2.4.2.19"/>
    </reaction>
</comment>
<dbReference type="InterPro" id="IPR037128">
    <property type="entry name" value="Quinolinate_PRibosylTase_N_sf"/>
</dbReference>
<feature type="domain" description="Quinolinate phosphoribosyl transferase N-terminal" evidence="14">
    <location>
        <begin position="22"/>
        <end position="106"/>
    </location>
</feature>
<comment type="subunit">
    <text evidence="4">Hexamer formed by 3 homodimers.</text>
</comment>
<dbReference type="EMBL" id="LANU01000003">
    <property type="protein sequence ID" value="KJV63527.1"/>
    <property type="molecule type" value="Genomic_DNA"/>
</dbReference>
<proteinExistence type="inferred from homology"/>
<feature type="domain" description="Quinolinate phosphoribosyl transferase C-terminal" evidence="13">
    <location>
        <begin position="108"/>
        <end position="272"/>
    </location>
</feature>
<dbReference type="InterPro" id="IPR027277">
    <property type="entry name" value="NadC/ModD"/>
</dbReference>
<reference evidence="15 16" key="1">
    <citation type="submission" date="2015-02" db="EMBL/GenBank/DDBJ databases">
        <title>Genome Sequencing of Rickettsiales.</title>
        <authorList>
            <person name="Daugherty S.C."/>
            <person name="Su Q."/>
            <person name="Abolude K."/>
            <person name="Beier-Sexton M."/>
            <person name="Carlyon J.A."/>
            <person name="Carter R."/>
            <person name="Day N.P."/>
            <person name="Dumler S.J."/>
            <person name="Dyachenko V."/>
            <person name="Godinez A."/>
            <person name="Kurtti T.J."/>
            <person name="Lichay M."/>
            <person name="Mullins K.E."/>
            <person name="Ott S."/>
            <person name="Pappas-Brown V."/>
            <person name="Paris D.H."/>
            <person name="Patel P."/>
            <person name="Richards A.L."/>
            <person name="Sadzewicz L."/>
            <person name="Sears K."/>
            <person name="Seidman D."/>
            <person name="Sengamalay N."/>
            <person name="Stenos J."/>
            <person name="Tallon L.J."/>
            <person name="Vincent G."/>
            <person name="Fraser C.M."/>
            <person name="Munderloh U."/>
            <person name="Dunning-Hotopp J.C."/>
        </authorList>
    </citation>
    <scope>NUCLEOTIDE SEQUENCE [LARGE SCALE GENOMIC DNA]</scope>
    <source>
        <strain evidence="15 16">EmCRT</strain>
    </source>
</reference>
<dbReference type="InterPro" id="IPR036068">
    <property type="entry name" value="Nicotinate_pribotase-like_C"/>
</dbReference>
<evidence type="ECO:0000259" key="14">
    <source>
        <dbReference type="Pfam" id="PF02749"/>
    </source>
</evidence>
<evidence type="ECO:0000256" key="6">
    <source>
        <dbReference type="ARBA" id="ARBA00022642"/>
    </source>
</evidence>
<comment type="pathway">
    <text evidence="2">Cofactor biosynthesis; NAD(+) biosynthesis; nicotinate D-ribonucleotide from quinolinate: step 1/1.</text>
</comment>
<dbReference type="CDD" id="cd01572">
    <property type="entry name" value="QPRTase"/>
    <property type="match status" value="1"/>
</dbReference>
<evidence type="ECO:0000313" key="15">
    <source>
        <dbReference type="EMBL" id="KJV63527.1"/>
    </source>
</evidence>
<organism evidence="15 16">
    <name type="scientific">Ehrlichia cf. muris str. EmCRT</name>
    <dbReference type="NCBI Taxonomy" id="1359167"/>
    <lineage>
        <taxon>Bacteria</taxon>
        <taxon>Pseudomonadati</taxon>
        <taxon>Pseudomonadota</taxon>
        <taxon>Alphaproteobacteria</taxon>
        <taxon>Rickettsiales</taxon>
        <taxon>Anaplasmataceae</taxon>
        <taxon>Ehrlichia</taxon>
    </lineage>
</organism>
<comment type="caution">
    <text evidence="15">The sequence shown here is derived from an EMBL/GenBank/DDBJ whole genome shotgun (WGS) entry which is preliminary data.</text>
</comment>
<dbReference type="GO" id="GO:0009435">
    <property type="term" value="P:NAD+ biosynthetic process"/>
    <property type="evidence" value="ECO:0007669"/>
    <property type="project" value="UniProtKB-UniPathway"/>
</dbReference>
<evidence type="ECO:0000256" key="8">
    <source>
        <dbReference type="ARBA" id="ARBA00022679"/>
    </source>
</evidence>
<evidence type="ECO:0000256" key="1">
    <source>
        <dbReference type="ARBA" id="ARBA00003237"/>
    </source>
</evidence>
<evidence type="ECO:0000259" key="13">
    <source>
        <dbReference type="Pfam" id="PF01729"/>
    </source>
</evidence>
<evidence type="ECO:0000256" key="7">
    <source>
        <dbReference type="ARBA" id="ARBA00022676"/>
    </source>
</evidence>
<evidence type="ECO:0000256" key="9">
    <source>
        <dbReference type="ARBA" id="ARBA00033102"/>
    </source>
</evidence>
<dbReference type="FunFam" id="3.90.1170.20:FF:000001">
    <property type="entry name" value="Nicotinate-nucleotide diphosphorylase (Carboxylating)"/>
    <property type="match status" value="1"/>
</dbReference>
<dbReference type="PIRSF" id="PIRSF006250">
    <property type="entry name" value="NadC_ModD"/>
    <property type="match status" value="1"/>
</dbReference>
<dbReference type="PATRIC" id="fig|1359167.3.peg.947"/>
<evidence type="ECO:0000256" key="12">
    <source>
        <dbReference type="PIRNR" id="PIRNR006250"/>
    </source>
</evidence>
<evidence type="ECO:0000256" key="3">
    <source>
        <dbReference type="ARBA" id="ARBA00009400"/>
    </source>
</evidence>
<evidence type="ECO:0000256" key="10">
    <source>
        <dbReference type="ARBA" id="ARBA00047445"/>
    </source>
</evidence>
<dbReference type="Pfam" id="PF02749">
    <property type="entry name" value="QRPTase_N"/>
    <property type="match status" value="1"/>
</dbReference>
<protein>
    <recommendedName>
        <fullName evidence="11">Probable nicotinate-nucleotide pyrophosphorylase [carboxylating]</fullName>
        <ecNumber evidence="5">2.4.2.19</ecNumber>
    </recommendedName>
    <alternativeName>
        <fullName evidence="9">Quinolinate phosphoribosyltransferase [decarboxylating]</fullName>
    </alternativeName>
</protein>
<gene>
    <name evidence="15" type="primary">nadC</name>
    <name evidence="15" type="ORF">EMUCRT_0984</name>
</gene>